<dbReference type="RefSeq" id="XP_018286460.1">
    <property type="nucleotide sequence ID" value="XM_018439556.1"/>
</dbReference>
<accession>A0A163D3C8</accession>
<protein>
    <submittedName>
        <fullName evidence="3">Uncharacterized protein</fullName>
    </submittedName>
</protein>
<evidence type="ECO:0000313" key="3">
    <source>
        <dbReference type="EMBL" id="OAD68420.1"/>
    </source>
</evidence>
<feature type="signal peptide" evidence="2">
    <location>
        <begin position="1"/>
        <end position="18"/>
    </location>
</feature>
<evidence type="ECO:0000256" key="1">
    <source>
        <dbReference type="SAM" id="Phobius"/>
    </source>
</evidence>
<dbReference type="VEuPathDB" id="FungiDB:PHYBLDRAFT_188746"/>
<dbReference type="GeneID" id="29000462"/>
<feature type="transmembrane region" description="Helical" evidence="1">
    <location>
        <begin position="130"/>
        <end position="158"/>
    </location>
</feature>
<dbReference type="OrthoDB" id="2278235at2759"/>
<evidence type="ECO:0000313" key="4">
    <source>
        <dbReference type="Proteomes" id="UP000077315"/>
    </source>
</evidence>
<dbReference type="EMBL" id="KV440995">
    <property type="protein sequence ID" value="OAD68420.1"/>
    <property type="molecule type" value="Genomic_DNA"/>
</dbReference>
<dbReference type="InParanoid" id="A0A163D3C8"/>
<dbReference type="AlphaFoldDB" id="A0A163D3C8"/>
<sequence>MIAYLLLALIALVCRVAAQVGPTITFPHENGTIVAGETVEIKYDYPNMGTGNYSVDIALWADASATQNLLNITTNEVIPSGNSTGFTLAFNLTSTYKWKVPNGLNETVYLTVTEYAKTSFFFPEQRSAPMMLHVSAAFAFLPFPAVSLFFVSMVILYFGNL</sequence>
<gene>
    <name evidence="3" type="ORF">PHYBLDRAFT_188746</name>
</gene>
<dbReference type="Proteomes" id="UP000077315">
    <property type="component" value="Unassembled WGS sequence"/>
</dbReference>
<keyword evidence="2" id="KW-0732">Signal</keyword>
<keyword evidence="1" id="KW-0472">Membrane</keyword>
<name>A0A163D3C8_PHYB8</name>
<proteinExistence type="predicted"/>
<keyword evidence="1" id="KW-0812">Transmembrane</keyword>
<evidence type="ECO:0000256" key="2">
    <source>
        <dbReference type="SAM" id="SignalP"/>
    </source>
</evidence>
<feature type="chain" id="PRO_5007842281" evidence="2">
    <location>
        <begin position="19"/>
        <end position="161"/>
    </location>
</feature>
<keyword evidence="4" id="KW-1185">Reference proteome</keyword>
<reference evidence="4" key="1">
    <citation type="submission" date="2015-06" db="EMBL/GenBank/DDBJ databases">
        <title>Expansion of signal transduction pathways in fungi by whole-genome duplication.</title>
        <authorList>
            <consortium name="DOE Joint Genome Institute"/>
            <person name="Corrochano L.M."/>
            <person name="Kuo A."/>
            <person name="Marcet-Houben M."/>
            <person name="Polaino S."/>
            <person name="Salamov A."/>
            <person name="Villalobos J.M."/>
            <person name="Alvarez M.I."/>
            <person name="Avalos J."/>
            <person name="Benito E.P."/>
            <person name="Benoit I."/>
            <person name="Burger G."/>
            <person name="Camino L.P."/>
            <person name="Canovas D."/>
            <person name="Cerda-Olmedo E."/>
            <person name="Cheng J.-F."/>
            <person name="Dominguez A."/>
            <person name="Elias M."/>
            <person name="Eslava A.P."/>
            <person name="Glaser F."/>
            <person name="Grimwood J."/>
            <person name="Gutierrez G."/>
            <person name="Heitman J."/>
            <person name="Henrissat B."/>
            <person name="Iturriaga E.A."/>
            <person name="Lang B.F."/>
            <person name="Lavin J.L."/>
            <person name="Lee S."/>
            <person name="Li W."/>
            <person name="Lindquist E."/>
            <person name="Lopez-Garcia S."/>
            <person name="Luque E.M."/>
            <person name="Marcos A.T."/>
            <person name="Martin J."/>
            <person name="McCluskey K."/>
            <person name="Medina H.R."/>
            <person name="Miralles-Duran A."/>
            <person name="Miyazaki A."/>
            <person name="Munoz-Torres E."/>
            <person name="Oguiza J.A."/>
            <person name="Ohm R."/>
            <person name="Olmedo M."/>
            <person name="Orejas M."/>
            <person name="Ortiz-Castellanos L."/>
            <person name="Pisabarro A.G."/>
            <person name="Rodriguez-Romero J."/>
            <person name="Ruiz-Herrera J."/>
            <person name="Ruiz-Vazquez R."/>
            <person name="Sanz C."/>
            <person name="Schackwitz W."/>
            <person name="Schmutz J."/>
            <person name="Shahriari M."/>
            <person name="Shelest E."/>
            <person name="Silva-Franco F."/>
            <person name="Soanes D."/>
            <person name="Syed K."/>
            <person name="Tagua V.G."/>
            <person name="Talbot N.J."/>
            <person name="Thon M."/>
            <person name="De vries R.P."/>
            <person name="Wiebenga A."/>
            <person name="Yadav J.S."/>
            <person name="Braun E.L."/>
            <person name="Baker S."/>
            <person name="Garre V."/>
            <person name="Horwitz B."/>
            <person name="Torres-Martinez S."/>
            <person name="Idnurm A."/>
            <person name="Herrera-Estrella A."/>
            <person name="Gabaldon T."/>
            <person name="Grigoriev I.V."/>
        </authorList>
    </citation>
    <scope>NUCLEOTIDE SEQUENCE [LARGE SCALE GENOMIC DNA]</scope>
    <source>
        <strain evidence="4">NRRL 1555(-)</strain>
    </source>
</reference>
<keyword evidence="1" id="KW-1133">Transmembrane helix</keyword>
<organism evidence="3 4">
    <name type="scientific">Phycomyces blakesleeanus (strain ATCC 8743b / DSM 1359 / FGSC 10004 / NBRC 33097 / NRRL 1555)</name>
    <dbReference type="NCBI Taxonomy" id="763407"/>
    <lineage>
        <taxon>Eukaryota</taxon>
        <taxon>Fungi</taxon>
        <taxon>Fungi incertae sedis</taxon>
        <taxon>Mucoromycota</taxon>
        <taxon>Mucoromycotina</taxon>
        <taxon>Mucoromycetes</taxon>
        <taxon>Mucorales</taxon>
        <taxon>Phycomycetaceae</taxon>
        <taxon>Phycomyces</taxon>
    </lineage>
</organism>